<dbReference type="RefSeq" id="WP_245803526.1">
    <property type="nucleotide sequence ID" value="NZ_FUYR01000003.1"/>
</dbReference>
<dbReference type="PANTHER" id="PTHR47505">
    <property type="entry name" value="DNA UTILIZATION PROTEIN YHGH"/>
    <property type="match status" value="1"/>
</dbReference>
<accession>A0A1T5E6V2</accession>
<dbReference type="InterPro" id="IPR051910">
    <property type="entry name" value="ComF/GntX_DNA_util-trans"/>
</dbReference>
<dbReference type="AlphaFoldDB" id="A0A1T5E6V2"/>
<evidence type="ECO:0000256" key="1">
    <source>
        <dbReference type="ARBA" id="ARBA00008007"/>
    </source>
</evidence>
<evidence type="ECO:0000313" key="3">
    <source>
        <dbReference type="EMBL" id="SKB79599.1"/>
    </source>
</evidence>
<dbReference type="Pfam" id="PF00156">
    <property type="entry name" value="Pribosyltran"/>
    <property type="match status" value="1"/>
</dbReference>
<dbReference type="EMBL" id="FUYR01000003">
    <property type="protein sequence ID" value="SKB79599.1"/>
    <property type="molecule type" value="Genomic_DNA"/>
</dbReference>
<dbReference type="STRING" id="572036.SAMN05661099_2755"/>
<comment type="similarity">
    <text evidence="1">Belongs to the ComF/GntX family.</text>
</comment>
<keyword evidence="4" id="KW-1185">Reference proteome</keyword>
<sequence>MKLCVILRVLRGKIIPYLHDFISLFFPDLCAGCGTNLFNNEQSICTNCIYHLPVTNFHNDPQNRLAKQLWGRFSFVQASSFVYFNKGGRVQNIMHQLKYNKKPEAGFRMGQLYAHALRTSESWQIPDFIIPVPLHPGKLKKRGYNQSEYIANGIASTLAVPMKSNNLIRIENTDTQTKKSRFARYENLSGAFMCLDENALRNKHILVVDDVMTTGATLEACCIVLLELNNVRISVATIAFAE</sequence>
<dbReference type="SUPFAM" id="SSF53271">
    <property type="entry name" value="PRTase-like"/>
    <property type="match status" value="1"/>
</dbReference>
<evidence type="ECO:0000313" key="4">
    <source>
        <dbReference type="Proteomes" id="UP000189981"/>
    </source>
</evidence>
<dbReference type="Gene3D" id="3.40.50.2020">
    <property type="match status" value="1"/>
</dbReference>
<evidence type="ECO:0000259" key="2">
    <source>
        <dbReference type="Pfam" id="PF00156"/>
    </source>
</evidence>
<gene>
    <name evidence="3" type="ORF">SAMN05661099_2755</name>
</gene>
<reference evidence="4" key="1">
    <citation type="submission" date="2017-02" db="EMBL/GenBank/DDBJ databases">
        <authorList>
            <person name="Varghese N."/>
            <person name="Submissions S."/>
        </authorList>
    </citation>
    <scope>NUCLEOTIDE SEQUENCE [LARGE SCALE GENOMIC DNA]</scope>
    <source>
        <strain evidence="4">DSM 22385</strain>
    </source>
</reference>
<feature type="domain" description="Phosphoribosyltransferase" evidence="2">
    <location>
        <begin position="147"/>
        <end position="238"/>
    </location>
</feature>
<dbReference type="Proteomes" id="UP000189981">
    <property type="component" value="Unassembled WGS sequence"/>
</dbReference>
<name>A0A1T5E6V2_9SPHI</name>
<organism evidence="3 4">
    <name type="scientific">Daejeonella lutea</name>
    <dbReference type="NCBI Taxonomy" id="572036"/>
    <lineage>
        <taxon>Bacteria</taxon>
        <taxon>Pseudomonadati</taxon>
        <taxon>Bacteroidota</taxon>
        <taxon>Sphingobacteriia</taxon>
        <taxon>Sphingobacteriales</taxon>
        <taxon>Sphingobacteriaceae</taxon>
        <taxon>Daejeonella</taxon>
    </lineage>
</organism>
<protein>
    <submittedName>
        <fullName evidence="3">ComF family protein</fullName>
    </submittedName>
</protein>
<proteinExistence type="inferred from homology"/>
<dbReference type="CDD" id="cd06223">
    <property type="entry name" value="PRTases_typeI"/>
    <property type="match status" value="1"/>
</dbReference>
<dbReference type="InterPro" id="IPR029057">
    <property type="entry name" value="PRTase-like"/>
</dbReference>
<dbReference type="InterPro" id="IPR000836">
    <property type="entry name" value="PRTase_dom"/>
</dbReference>
<dbReference type="PANTHER" id="PTHR47505:SF1">
    <property type="entry name" value="DNA UTILIZATION PROTEIN YHGH"/>
    <property type="match status" value="1"/>
</dbReference>